<evidence type="ECO:0000313" key="1">
    <source>
        <dbReference type="EMBL" id="SHF40863.1"/>
    </source>
</evidence>
<name>A0A1M5BE73_VIBGA</name>
<protein>
    <submittedName>
        <fullName evidence="1">Uncharacterized protein</fullName>
    </submittedName>
</protein>
<dbReference type="Proteomes" id="UP000184159">
    <property type="component" value="Unassembled WGS sequence"/>
</dbReference>
<keyword evidence="2" id="KW-1185">Reference proteome</keyword>
<proteinExistence type="predicted"/>
<accession>A0A1M5BE73</accession>
<reference evidence="2" key="1">
    <citation type="submission" date="2016-11" db="EMBL/GenBank/DDBJ databases">
        <authorList>
            <person name="Varghese N."/>
            <person name="Submissions S."/>
        </authorList>
    </citation>
    <scope>NUCLEOTIDE SEQUENCE [LARGE SCALE GENOMIC DNA]</scope>
    <source>
        <strain evidence="2">DSM 21264</strain>
    </source>
</reference>
<sequence length="73" mass="8562">MKEFYPSTFILSLTASLLVWQSLYERENTCQHHFLIAQMKTVLCHTPEIRPLRQNGTSIIVVQQIAYYRAGIY</sequence>
<evidence type="ECO:0000313" key="2">
    <source>
        <dbReference type="Proteomes" id="UP000184159"/>
    </source>
</evidence>
<dbReference type="AlphaFoldDB" id="A0A1M5BE73"/>
<organism evidence="1 2">
    <name type="scientific">Vibrio gazogenes DSM 21264 = NBRC 103151</name>
    <dbReference type="NCBI Taxonomy" id="1123492"/>
    <lineage>
        <taxon>Bacteria</taxon>
        <taxon>Pseudomonadati</taxon>
        <taxon>Pseudomonadota</taxon>
        <taxon>Gammaproteobacteria</taxon>
        <taxon>Vibrionales</taxon>
        <taxon>Vibrionaceae</taxon>
        <taxon>Vibrio</taxon>
    </lineage>
</organism>
<dbReference type="EMBL" id="FQUH01000009">
    <property type="protein sequence ID" value="SHF40863.1"/>
    <property type="molecule type" value="Genomic_DNA"/>
</dbReference>
<gene>
    <name evidence="1" type="ORF">SAMN02745781_02215</name>
</gene>